<dbReference type="AlphaFoldDB" id="A0A165J7M3"/>
<protein>
    <submittedName>
        <fullName evidence="1">Uncharacterized protein</fullName>
    </submittedName>
</protein>
<name>A0A165J7M3_9BACI</name>
<dbReference type="InterPro" id="IPR025555">
    <property type="entry name" value="YppG"/>
</dbReference>
<comment type="caution">
    <text evidence="1">The sequence shown here is derived from an EMBL/GenBank/DDBJ whole genome shotgun (WGS) entry which is preliminary data.</text>
</comment>
<evidence type="ECO:0000313" key="1">
    <source>
        <dbReference type="EMBL" id="KZE45562.1"/>
    </source>
</evidence>
<dbReference type="Pfam" id="PF14179">
    <property type="entry name" value="YppG"/>
    <property type="match status" value="1"/>
</dbReference>
<dbReference type="EMBL" id="LQQY01000034">
    <property type="protein sequence ID" value="KZE45562.1"/>
    <property type="molecule type" value="Genomic_DNA"/>
</dbReference>
<dbReference type="RefSeq" id="WP_053072034.1">
    <property type="nucleotide sequence ID" value="NZ_CP047095.1"/>
</dbReference>
<accession>A0A165J7M3</accession>
<reference evidence="2" key="1">
    <citation type="submission" date="2016-01" db="EMBL/GenBank/DDBJ databases">
        <title>Whole genome sequencing of Bhargavaea cecembensis T14.</title>
        <authorList>
            <person name="Hong K.W."/>
        </authorList>
    </citation>
    <scope>NUCLEOTIDE SEQUENCE [LARGE SCALE GENOMIC DNA]</scope>
    <source>
        <strain evidence="2">M19</strain>
    </source>
</reference>
<gene>
    <name evidence="1" type="ORF">AV649_05120</name>
</gene>
<organism evidence="1 2">
    <name type="scientific">Rossellomorea marisflavi</name>
    <dbReference type="NCBI Taxonomy" id="189381"/>
    <lineage>
        <taxon>Bacteria</taxon>
        <taxon>Bacillati</taxon>
        <taxon>Bacillota</taxon>
        <taxon>Bacilli</taxon>
        <taxon>Bacillales</taxon>
        <taxon>Bacillaceae</taxon>
        <taxon>Rossellomorea</taxon>
    </lineage>
</organism>
<proteinExistence type="predicted"/>
<dbReference type="Proteomes" id="UP000076510">
    <property type="component" value="Unassembled WGS sequence"/>
</dbReference>
<sequence>MYPHHHQRQAHPFMHPAYGQNPYGGLPNLGMDPFQQQLPPQEQVHQMMPYSQMPSQSYYSNPYFDNPLQSKEYNPYQAYASQQGYANPYPKAKFMAKPSSGGMGGMLNSFKSQDGKFDLNKMMNTGSQMMGAINQVSSLVKGFGAFLK</sequence>
<evidence type="ECO:0000313" key="2">
    <source>
        <dbReference type="Proteomes" id="UP000076510"/>
    </source>
</evidence>